<sequence length="135" mass="15054">MDLSPHLSVTAATRTKLFKNSASPQRSKQRFYLIAAVEKERLFGVPTCVKFLNFTEAVADANLAIELEPSMSNIVHNITTRVSGVCPTSNKAQKSISIKGRNKLTGNQIKLLPSKMEVRVFYRESVVLEEKKFAP</sequence>
<protein>
    <submittedName>
        <fullName evidence="1">Uncharacterized protein</fullName>
    </submittedName>
</protein>
<dbReference type="EMBL" id="JBCGBO010000005">
    <property type="protein sequence ID" value="KAK9198426.1"/>
    <property type="molecule type" value="Genomic_DNA"/>
</dbReference>
<keyword evidence="2" id="KW-1185">Reference proteome</keyword>
<comment type="caution">
    <text evidence="1">The sequence shown here is derived from an EMBL/GenBank/DDBJ whole genome shotgun (WGS) entry which is preliminary data.</text>
</comment>
<reference evidence="1 2" key="1">
    <citation type="submission" date="2024-05" db="EMBL/GenBank/DDBJ databases">
        <title>Haplotype-resolved chromosome-level genome assembly of Huyou (Citrus changshanensis).</title>
        <authorList>
            <person name="Miao C."/>
            <person name="Chen W."/>
            <person name="Wu Y."/>
            <person name="Wang L."/>
            <person name="Zhao S."/>
            <person name="Grierson D."/>
            <person name="Xu C."/>
            <person name="Chen K."/>
        </authorList>
    </citation>
    <scope>NUCLEOTIDE SEQUENCE [LARGE SCALE GENOMIC DNA]</scope>
    <source>
        <strain evidence="1">01-14</strain>
        <tissue evidence="1">Leaf</tissue>
    </source>
</reference>
<evidence type="ECO:0000313" key="1">
    <source>
        <dbReference type="EMBL" id="KAK9198426.1"/>
    </source>
</evidence>
<dbReference type="Proteomes" id="UP001428341">
    <property type="component" value="Unassembled WGS sequence"/>
</dbReference>
<name>A0AAP0QJZ3_9ROSI</name>
<gene>
    <name evidence="1" type="ORF">WN944_013610</name>
</gene>
<accession>A0AAP0QJZ3</accession>
<proteinExistence type="predicted"/>
<evidence type="ECO:0000313" key="2">
    <source>
        <dbReference type="Proteomes" id="UP001428341"/>
    </source>
</evidence>
<organism evidence="1 2">
    <name type="scientific">Citrus x changshan-huyou</name>
    <dbReference type="NCBI Taxonomy" id="2935761"/>
    <lineage>
        <taxon>Eukaryota</taxon>
        <taxon>Viridiplantae</taxon>
        <taxon>Streptophyta</taxon>
        <taxon>Embryophyta</taxon>
        <taxon>Tracheophyta</taxon>
        <taxon>Spermatophyta</taxon>
        <taxon>Magnoliopsida</taxon>
        <taxon>eudicotyledons</taxon>
        <taxon>Gunneridae</taxon>
        <taxon>Pentapetalae</taxon>
        <taxon>rosids</taxon>
        <taxon>malvids</taxon>
        <taxon>Sapindales</taxon>
        <taxon>Rutaceae</taxon>
        <taxon>Aurantioideae</taxon>
        <taxon>Citrus</taxon>
    </lineage>
</organism>
<dbReference type="AlphaFoldDB" id="A0AAP0QJZ3"/>